<dbReference type="CDD" id="cd06587">
    <property type="entry name" value="VOC"/>
    <property type="match status" value="1"/>
</dbReference>
<name>A0A7X5JB09_9HYPH</name>
<organism evidence="1 2">
    <name type="scientific">Pannonibacter tanglangensis</name>
    <dbReference type="NCBI Taxonomy" id="2750084"/>
    <lineage>
        <taxon>Bacteria</taxon>
        <taxon>Pseudomonadati</taxon>
        <taxon>Pseudomonadota</taxon>
        <taxon>Alphaproteobacteria</taxon>
        <taxon>Hyphomicrobiales</taxon>
        <taxon>Stappiaceae</taxon>
        <taxon>Pannonibacter</taxon>
    </lineage>
</organism>
<dbReference type="Proteomes" id="UP000586722">
    <property type="component" value="Unassembled WGS sequence"/>
</dbReference>
<dbReference type="RefSeq" id="WP_161677052.1">
    <property type="nucleotide sequence ID" value="NZ_JAABLP010000004.1"/>
</dbReference>
<dbReference type="Gene3D" id="3.10.180.10">
    <property type="entry name" value="2,3-Dihydroxybiphenyl 1,2-Dioxygenase, domain 1"/>
    <property type="match status" value="1"/>
</dbReference>
<protein>
    <submittedName>
        <fullName evidence="1">VOC family protein</fullName>
    </submittedName>
</protein>
<dbReference type="SUPFAM" id="SSF54593">
    <property type="entry name" value="Glyoxalase/Bleomycin resistance protein/Dihydroxybiphenyl dioxygenase"/>
    <property type="match status" value="1"/>
</dbReference>
<gene>
    <name evidence="1" type="ORF">GWI72_17015</name>
</gene>
<dbReference type="InterPro" id="IPR004360">
    <property type="entry name" value="Glyas_Fos-R_dOase_dom"/>
</dbReference>
<dbReference type="PROSITE" id="PS51819">
    <property type="entry name" value="VOC"/>
    <property type="match status" value="1"/>
</dbReference>
<dbReference type="InterPro" id="IPR037523">
    <property type="entry name" value="VOC_core"/>
</dbReference>
<evidence type="ECO:0000313" key="2">
    <source>
        <dbReference type="Proteomes" id="UP000586722"/>
    </source>
</evidence>
<accession>A0A7X5JB09</accession>
<dbReference type="InterPro" id="IPR029068">
    <property type="entry name" value="Glyas_Bleomycin-R_OHBP_Dase"/>
</dbReference>
<sequence>MTEPTAVRRPEGDPLLTVTFLYYRDLPRAMAFYEHVLGVELAIDQGWSKIYRLGGTAHVGLVDETRGSHRAADPKPVQVCLRVSDVDAWHAWAASCNVTGLSAPKDSPSLGIRAFVFNDPEGYQIEIQSVLA</sequence>
<reference evidence="2" key="1">
    <citation type="submission" date="2020-01" db="EMBL/GenBank/DDBJ databases">
        <authorList>
            <person name="Fang Y."/>
            <person name="Sun R."/>
            <person name="Nie L."/>
            <person name="He J."/>
            <person name="Hao L."/>
            <person name="Wang L."/>
            <person name="Su S."/>
            <person name="Lv E."/>
            <person name="Zhang Z."/>
            <person name="Xie R."/>
            <person name="Liu H."/>
        </authorList>
    </citation>
    <scope>NUCLEOTIDE SEQUENCE [LARGE SCALE GENOMIC DNA]</scope>
    <source>
        <strain evidence="2">XCT-53</strain>
    </source>
</reference>
<evidence type="ECO:0000313" key="1">
    <source>
        <dbReference type="EMBL" id="NBN79981.1"/>
    </source>
</evidence>
<proteinExistence type="predicted"/>
<keyword evidence="2" id="KW-1185">Reference proteome</keyword>
<dbReference type="Pfam" id="PF00903">
    <property type="entry name" value="Glyoxalase"/>
    <property type="match status" value="1"/>
</dbReference>
<dbReference type="AlphaFoldDB" id="A0A7X5JB09"/>
<dbReference type="EMBL" id="JAABLQ010000002">
    <property type="protein sequence ID" value="NBN79981.1"/>
    <property type="molecule type" value="Genomic_DNA"/>
</dbReference>
<comment type="caution">
    <text evidence="1">The sequence shown here is derived from an EMBL/GenBank/DDBJ whole genome shotgun (WGS) entry which is preliminary data.</text>
</comment>